<dbReference type="KEGG" id="bpg:Bathy02g01900"/>
<organism evidence="2 3">
    <name type="scientific">Bathycoccus prasinos</name>
    <dbReference type="NCBI Taxonomy" id="41875"/>
    <lineage>
        <taxon>Eukaryota</taxon>
        <taxon>Viridiplantae</taxon>
        <taxon>Chlorophyta</taxon>
        <taxon>Mamiellophyceae</taxon>
        <taxon>Mamiellales</taxon>
        <taxon>Bathycoccaceae</taxon>
        <taxon>Bathycoccus</taxon>
    </lineage>
</organism>
<name>K8EBI3_9CHLO</name>
<dbReference type="GeneID" id="19017304"/>
<dbReference type="AlphaFoldDB" id="K8EBI3"/>
<reference evidence="2 3" key="1">
    <citation type="submission" date="2011-10" db="EMBL/GenBank/DDBJ databases">
        <authorList>
            <person name="Genoscope - CEA"/>
        </authorList>
    </citation>
    <scope>NUCLEOTIDE SEQUENCE [LARGE SCALE GENOMIC DNA]</scope>
    <source>
        <strain evidence="2 3">RCC 1105</strain>
    </source>
</reference>
<keyword evidence="3" id="KW-1185">Reference proteome</keyword>
<feature type="region of interest" description="Disordered" evidence="1">
    <location>
        <begin position="1"/>
        <end position="27"/>
    </location>
</feature>
<gene>
    <name evidence="2" type="ORF">Bathy02g01900</name>
</gene>
<evidence type="ECO:0000313" key="3">
    <source>
        <dbReference type="Proteomes" id="UP000198341"/>
    </source>
</evidence>
<dbReference type="Proteomes" id="UP000198341">
    <property type="component" value="Chromosome 2"/>
</dbReference>
<dbReference type="EMBL" id="FO082277">
    <property type="protein sequence ID" value="CCO15292.1"/>
    <property type="molecule type" value="Genomic_DNA"/>
</dbReference>
<proteinExistence type="predicted"/>
<evidence type="ECO:0000313" key="2">
    <source>
        <dbReference type="EMBL" id="CCO15292.1"/>
    </source>
</evidence>
<dbReference type="RefSeq" id="XP_007515052.1">
    <property type="nucleotide sequence ID" value="XM_007514990.1"/>
</dbReference>
<sequence length="239" mass="26337">MGGGSFWRKEKKKKKEDDDGGAAYTTTTKNTNNDIIKPLSLPSNPMILRNPGWLERVVEGTFYCGCAGVASGLAFALVRGRPVSVAPHYALNMATNFVVVGGTFLGSKETAKLLRQRDGVMNDMIAGGVTGSAIWGLYRGVSGAPSGFLLGGVVAGMGSAMLSEELGKAFDAFELPGWFPVRKITEEEEREMEEEKLLHSRMRRVMMGEFDENEAARLRNELLVRRQVKKERERDRMAK</sequence>
<protein>
    <submittedName>
        <fullName evidence="2">Uncharacterized protein</fullName>
    </submittedName>
</protein>
<evidence type="ECO:0000256" key="1">
    <source>
        <dbReference type="SAM" id="MobiDB-lite"/>
    </source>
</evidence>
<accession>K8EBI3</accession>